<dbReference type="OrthoDB" id="4426886at2"/>
<feature type="region of interest" description="Disordered" evidence="1">
    <location>
        <begin position="171"/>
        <end position="271"/>
    </location>
</feature>
<evidence type="ECO:0000313" key="4">
    <source>
        <dbReference type="Proteomes" id="UP000296352"/>
    </source>
</evidence>
<feature type="compositionally biased region" description="Low complexity" evidence="1">
    <location>
        <begin position="175"/>
        <end position="201"/>
    </location>
</feature>
<accession>A0A4P7QFN4</accession>
<dbReference type="RefSeq" id="WP_136140586.1">
    <property type="nucleotide sequence ID" value="NZ_CP039247.1"/>
</dbReference>
<keyword evidence="2" id="KW-0472">Membrane</keyword>
<protein>
    <submittedName>
        <fullName evidence="3">Anti-sigma-D factor RsdA</fullName>
    </submittedName>
</protein>
<dbReference type="KEGG" id="cee:CENDO_02290"/>
<evidence type="ECO:0000313" key="3">
    <source>
        <dbReference type="EMBL" id="QCB27756.1"/>
    </source>
</evidence>
<keyword evidence="2" id="KW-1133">Transmembrane helix</keyword>
<gene>
    <name evidence="3" type="primary">rsdA</name>
    <name evidence="3" type="ORF">CENDO_02290</name>
</gene>
<evidence type="ECO:0000256" key="2">
    <source>
        <dbReference type="SAM" id="Phobius"/>
    </source>
</evidence>
<feature type="transmembrane region" description="Helical" evidence="2">
    <location>
        <begin position="89"/>
        <end position="110"/>
    </location>
</feature>
<dbReference type="EMBL" id="CP039247">
    <property type="protein sequence ID" value="QCB27756.1"/>
    <property type="molecule type" value="Genomic_DNA"/>
</dbReference>
<keyword evidence="4" id="KW-1185">Reference proteome</keyword>
<name>A0A4P7QFN4_9CORY</name>
<keyword evidence="2" id="KW-0812">Transmembrane</keyword>
<feature type="compositionally biased region" description="Low complexity" evidence="1">
    <location>
        <begin position="210"/>
        <end position="253"/>
    </location>
</feature>
<sequence>MSKRPSDGYRQGDIAAHLQPLADDDAFLTELSLGNDPSKGEDALAALLLELRDDVNRQMPPAPVIEGADEQPAVISLDAERKRRRVSPFFSGLVGAAAATLVIAGGGVAIHNAGPGSALYGMNQEIFGDDNPDMVELASTLDAIEDSAAKGDLENTRKLLKDARKQLREREALAEDAAARASRAPKTVTETSTPKPVTTTVAPQPERSEPSTVTSVETTTVTETVLVNPTEPTAETPLPSEPVTPTEVPSEPVAGDIPTPGGAQLPPPRAQ</sequence>
<reference evidence="3 4" key="1">
    <citation type="submission" date="2019-04" db="EMBL/GenBank/DDBJ databases">
        <title>Corynebacterium endometrii sp. nov., isolated from the uterus of a cow with endometritis.</title>
        <authorList>
            <person name="Ballas P."/>
            <person name="Ruckert C."/>
            <person name="Wagener K."/>
            <person name="Drillich M."/>
            <person name="Kaempfer P."/>
            <person name="Busse H.-J."/>
            <person name="Ehling-Schulz M."/>
        </authorList>
    </citation>
    <scope>NUCLEOTIDE SEQUENCE [LARGE SCALE GENOMIC DNA]</scope>
    <source>
        <strain evidence="3 4">LMM-1653</strain>
    </source>
</reference>
<proteinExistence type="predicted"/>
<dbReference type="AlphaFoldDB" id="A0A4P7QFN4"/>
<organism evidence="3 4">
    <name type="scientific">Corynebacterium endometrii</name>
    <dbReference type="NCBI Taxonomy" id="2488819"/>
    <lineage>
        <taxon>Bacteria</taxon>
        <taxon>Bacillati</taxon>
        <taxon>Actinomycetota</taxon>
        <taxon>Actinomycetes</taxon>
        <taxon>Mycobacteriales</taxon>
        <taxon>Corynebacteriaceae</taxon>
        <taxon>Corynebacterium</taxon>
    </lineage>
</organism>
<evidence type="ECO:0000256" key="1">
    <source>
        <dbReference type="SAM" id="MobiDB-lite"/>
    </source>
</evidence>
<dbReference type="Proteomes" id="UP000296352">
    <property type="component" value="Chromosome"/>
</dbReference>